<dbReference type="AlphaFoldDB" id="A0A8B2VJB0"/>
<reference evidence="1 2" key="1">
    <citation type="submission" date="2017-02" db="EMBL/GenBank/DDBJ databases">
        <title>Prevalence of linear plasmids in Cutibacterium acnes isolates obtained from cancerous prostatic tissue.</title>
        <authorList>
            <person name="Davidsson S."/>
            <person name="Bruggemann H."/>
        </authorList>
    </citation>
    <scope>NUCLEOTIDE SEQUENCE [LARGE SCALE GENOMIC DNA]</scope>
    <source>
        <strain evidence="1 2">11-78</strain>
    </source>
</reference>
<name>A0A8B2VJB0_CUTAC</name>
<evidence type="ECO:0000313" key="2">
    <source>
        <dbReference type="Proteomes" id="UP000226191"/>
    </source>
</evidence>
<proteinExistence type="predicted"/>
<accession>A0A8B2VJB0</accession>
<dbReference type="GeneID" id="92856838"/>
<organism evidence="1 2">
    <name type="scientific">Cutibacterium acnes</name>
    <name type="common">Propionibacterium acnes</name>
    <dbReference type="NCBI Taxonomy" id="1747"/>
    <lineage>
        <taxon>Bacteria</taxon>
        <taxon>Bacillati</taxon>
        <taxon>Actinomycetota</taxon>
        <taxon>Actinomycetes</taxon>
        <taxon>Propionibacteriales</taxon>
        <taxon>Propionibacteriaceae</taxon>
        <taxon>Cutibacterium</taxon>
    </lineage>
</organism>
<protein>
    <submittedName>
        <fullName evidence="1">Uncharacterized protein</fullName>
    </submittedName>
</protein>
<dbReference type="EMBL" id="MVCE01000001">
    <property type="protein sequence ID" value="PGF36355.1"/>
    <property type="molecule type" value="Genomic_DNA"/>
</dbReference>
<dbReference type="Proteomes" id="UP000226191">
    <property type="component" value="Unassembled WGS sequence"/>
</dbReference>
<gene>
    <name evidence="1" type="ORF">B1B09_01605</name>
</gene>
<dbReference type="RefSeq" id="WP_002519076.1">
    <property type="nucleotide sequence ID" value="NZ_AP022844.1"/>
</dbReference>
<comment type="caution">
    <text evidence="1">The sequence shown here is derived from an EMBL/GenBank/DDBJ whole genome shotgun (WGS) entry which is preliminary data.</text>
</comment>
<sequence>MKKEHERSLPLALPDDYLLPYGTELSPSSFTKTMDNTYIVDALDSHGNPAHYEIAVNGNLAKCTIDGEAASYENPYSHRDTGAEAPILDWFDWIASQDAAGHRYLDSDIYGGQTVAAKLFCAEHNLVTYSSTKCCVSNFSTLSEFQEWLDSSVLQETPMRAEVVGLLTDPEQARKPFSYAFDLLDAIEGPDAVSELKLATAGEKDCGLRLTSANFGGNEILLEDGRTMGRTVSMVKACYDDGTQPTWMHAIGFVPKTYLPEMNVRVVHENDAAWWGILVDQLDVCLVLPRPSAERQLDTNVKVHMDRDGTEAFIRFSPTDECELVNRLDDRFKRKWGRWLDSSIVLDNREIQDAVTHMESILDKEYGGRTA</sequence>
<evidence type="ECO:0000313" key="1">
    <source>
        <dbReference type="EMBL" id="PGF36355.1"/>
    </source>
</evidence>